<evidence type="ECO:0000313" key="3">
    <source>
        <dbReference type="Proteomes" id="UP000663920"/>
    </source>
</evidence>
<accession>A0A975CMJ5</accession>
<feature type="signal peptide" evidence="1">
    <location>
        <begin position="1"/>
        <end position="21"/>
    </location>
</feature>
<feature type="chain" id="PRO_5037031411" description="Beta-lactamase-inhibitor-like PepSY-like domain-containing protein" evidence="1">
    <location>
        <begin position="22"/>
        <end position="107"/>
    </location>
</feature>
<keyword evidence="3" id="KW-1185">Reference proteome</keyword>
<evidence type="ECO:0000313" key="2">
    <source>
        <dbReference type="EMBL" id="QTE22383.1"/>
    </source>
</evidence>
<sequence length="107" mass="11810">MKKLILTVAIVASGFSTFAFSDNVLPVETITVSVVKDFKEVALDKLPKAVSDAIAKDYSSSTISKAYVNDSEQYKIELKTAEVESTVYIDKDGNWLKEADIVNDEKK</sequence>
<evidence type="ECO:0000256" key="1">
    <source>
        <dbReference type="SAM" id="SignalP"/>
    </source>
</evidence>
<protein>
    <recommendedName>
        <fullName evidence="4">Beta-lactamase-inhibitor-like PepSY-like domain-containing protein</fullName>
    </recommendedName>
</protein>
<dbReference type="Gene3D" id="3.10.450.360">
    <property type="match status" value="1"/>
</dbReference>
<gene>
    <name evidence="2" type="ORF">J3359_16510</name>
</gene>
<dbReference type="EMBL" id="CP071869">
    <property type="protein sequence ID" value="QTE22383.1"/>
    <property type="molecule type" value="Genomic_DNA"/>
</dbReference>
<dbReference type="SUPFAM" id="SSF160574">
    <property type="entry name" value="BT0923-like"/>
    <property type="match status" value="1"/>
</dbReference>
<dbReference type="Proteomes" id="UP000663920">
    <property type="component" value="Chromosome"/>
</dbReference>
<dbReference type="RefSeq" id="WP_208078177.1">
    <property type="nucleotide sequence ID" value="NZ_CP071869.1"/>
</dbReference>
<dbReference type="KEGG" id="pcea:J3359_16510"/>
<reference evidence="2 3" key="1">
    <citation type="submission" date="2021-03" db="EMBL/GenBank/DDBJ databases">
        <title>Complete genome of Polaribacter_sp.SM13.</title>
        <authorList>
            <person name="Jeong S.W."/>
            <person name="Bae J.W."/>
        </authorList>
    </citation>
    <scope>NUCLEOTIDE SEQUENCE [LARGE SCALE GENOMIC DNA]</scope>
    <source>
        <strain evidence="2 3">SM13</strain>
    </source>
</reference>
<organism evidence="2 3">
    <name type="scientific">Polaribacter cellanae</name>
    <dbReference type="NCBI Taxonomy" id="2818493"/>
    <lineage>
        <taxon>Bacteria</taxon>
        <taxon>Pseudomonadati</taxon>
        <taxon>Bacteroidota</taxon>
        <taxon>Flavobacteriia</taxon>
        <taxon>Flavobacteriales</taxon>
        <taxon>Flavobacteriaceae</taxon>
    </lineage>
</organism>
<name>A0A975CMJ5_9FLAO</name>
<proteinExistence type="predicted"/>
<keyword evidence="1" id="KW-0732">Signal</keyword>
<evidence type="ECO:0008006" key="4">
    <source>
        <dbReference type="Google" id="ProtNLM"/>
    </source>
</evidence>
<dbReference type="AlphaFoldDB" id="A0A975CMJ5"/>